<name>A0A9E9P355_9BURK</name>
<dbReference type="KEGG" id="ovb:NB640_03010"/>
<dbReference type="Pfam" id="PF00590">
    <property type="entry name" value="TP_methylase"/>
    <property type="match status" value="1"/>
</dbReference>
<dbReference type="RefSeq" id="WP_269309674.1">
    <property type="nucleotide sequence ID" value="NZ_CP098242.1"/>
</dbReference>
<organism evidence="7 8">
    <name type="scientific">Oxalobacter vibrioformis</name>
    <dbReference type="NCBI Taxonomy" id="933080"/>
    <lineage>
        <taxon>Bacteria</taxon>
        <taxon>Pseudomonadati</taxon>
        <taxon>Pseudomonadota</taxon>
        <taxon>Betaproteobacteria</taxon>
        <taxon>Burkholderiales</taxon>
        <taxon>Oxalobacteraceae</taxon>
        <taxon>Oxalobacter</taxon>
    </lineage>
</organism>
<dbReference type="PIRSF" id="PIRSF005917">
    <property type="entry name" value="MTase_YraL"/>
    <property type="match status" value="1"/>
</dbReference>
<evidence type="ECO:0000256" key="1">
    <source>
        <dbReference type="ARBA" id="ARBA00022490"/>
    </source>
</evidence>
<dbReference type="AlphaFoldDB" id="A0A9E9P355"/>
<proteinExistence type="predicted"/>
<keyword evidence="5" id="KW-0949">S-adenosyl-L-methionine</keyword>
<keyword evidence="8" id="KW-1185">Reference proteome</keyword>
<feature type="domain" description="Tetrapyrrole methylase" evidence="6">
    <location>
        <begin position="48"/>
        <end position="221"/>
    </location>
</feature>
<keyword evidence="1" id="KW-0963">Cytoplasm</keyword>
<dbReference type="EMBL" id="CP098242">
    <property type="protein sequence ID" value="WAW10647.1"/>
    <property type="molecule type" value="Genomic_DNA"/>
</dbReference>
<dbReference type="Gene3D" id="3.40.1010.10">
    <property type="entry name" value="Cobalt-precorrin-4 Transmethylase, Domain 1"/>
    <property type="match status" value="1"/>
</dbReference>
<protein>
    <submittedName>
        <fullName evidence="7">SAM-dependent methyltransferase</fullName>
    </submittedName>
</protein>
<dbReference type="InterPro" id="IPR000878">
    <property type="entry name" value="4pyrrol_Mease"/>
</dbReference>
<dbReference type="PANTHER" id="PTHR46111:SF2">
    <property type="entry name" value="SAM-DEPENDENT METHYLTRANSFERASE"/>
    <property type="match status" value="1"/>
</dbReference>
<dbReference type="InterPro" id="IPR014776">
    <property type="entry name" value="4pyrrole_Mease_sub2"/>
</dbReference>
<dbReference type="SUPFAM" id="SSF53790">
    <property type="entry name" value="Tetrapyrrole methylase"/>
    <property type="match status" value="1"/>
</dbReference>
<dbReference type="Proteomes" id="UP001156215">
    <property type="component" value="Chromosome"/>
</dbReference>
<dbReference type="GO" id="GO:0032259">
    <property type="term" value="P:methylation"/>
    <property type="evidence" value="ECO:0007669"/>
    <property type="project" value="UniProtKB-KW"/>
</dbReference>
<dbReference type="InterPro" id="IPR014777">
    <property type="entry name" value="4pyrrole_Mease_sub1"/>
</dbReference>
<dbReference type="PANTHER" id="PTHR46111">
    <property type="entry name" value="RIBOSOMAL RNA SMALL SUBUNIT METHYLTRANSFERASE I"/>
    <property type="match status" value="1"/>
</dbReference>
<evidence type="ECO:0000256" key="5">
    <source>
        <dbReference type="ARBA" id="ARBA00022691"/>
    </source>
</evidence>
<dbReference type="GO" id="GO:0008168">
    <property type="term" value="F:methyltransferase activity"/>
    <property type="evidence" value="ECO:0007669"/>
    <property type="project" value="UniProtKB-KW"/>
</dbReference>
<dbReference type="CDD" id="cd11649">
    <property type="entry name" value="RsmI_like"/>
    <property type="match status" value="1"/>
</dbReference>
<reference evidence="7" key="1">
    <citation type="journal article" date="2022" name="Front. Microbiol.">
        <title>New perspectives on an old grouping: The genomic and phenotypic variability of Oxalobacter formigenes and the implications for calcium oxalate stone prevention.</title>
        <authorList>
            <person name="Chmiel J.A."/>
            <person name="Carr C."/>
            <person name="Stuivenberg G.A."/>
            <person name="Venema R."/>
            <person name="Chanyi R.M."/>
            <person name="Al K.F."/>
            <person name="Giguere D."/>
            <person name="Say H."/>
            <person name="Akouris P.P."/>
            <person name="Dominguez Romero S.A."/>
            <person name="Kwong A."/>
            <person name="Tai V."/>
            <person name="Koval S.F."/>
            <person name="Razvi H."/>
            <person name="Bjazevic J."/>
            <person name="Burton J.P."/>
        </authorList>
    </citation>
    <scope>NUCLEOTIDE SEQUENCE</scope>
    <source>
        <strain evidence="7">WoOx3</strain>
    </source>
</reference>
<keyword evidence="4" id="KW-0808">Transferase</keyword>
<evidence type="ECO:0000256" key="4">
    <source>
        <dbReference type="ARBA" id="ARBA00022679"/>
    </source>
</evidence>
<dbReference type="InterPro" id="IPR008189">
    <property type="entry name" value="rRNA_ssu_MeTfrase_I"/>
</dbReference>
<dbReference type="InterPro" id="IPR035996">
    <property type="entry name" value="4pyrrol_Methylase_sf"/>
</dbReference>
<evidence type="ECO:0000259" key="6">
    <source>
        <dbReference type="Pfam" id="PF00590"/>
    </source>
</evidence>
<evidence type="ECO:0000313" key="8">
    <source>
        <dbReference type="Proteomes" id="UP001156215"/>
    </source>
</evidence>
<sequence>MKPGTLYLIPVSLGASEKEGDTLAHIIPAQVKEITAGLAYFIAENAKSARAHLKEVAKTRELNRPIQQIRIAELNVRTGKESLPALLEPILAGEDGGLISEAGVPAVADPGADLVEMAHRAGIPVKPLVGPSSILLALMGSGLNGQSFAFNGYLPTNPTDRAKQIRAMENRSRQDRQTQIFIETPYRNQALLEALCDNCRGDTRVCVATDLTLPTESIETLSASQWKKRIAGKNMPDIQKKPSIFLLLAA</sequence>
<dbReference type="GO" id="GO:0006364">
    <property type="term" value="P:rRNA processing"/>
    <property type="evidence" value="ECO:0007669"/>
    <property type="project" value="UniProtKB-KW"/>
</dbReference>
<evidence type="ECO:0000256" key="3">
    <source>
        <dbReference type="ARBA" id="ARBA00022603"/>
    </source>
</evidence>
<gene>
    <name evidence="7" type="ORF">NB640_03010</name>
</gene>
<evidence type="ECO:0000256" key="2">
    <source>
        <dbReference type="ARBA" id="ARBA00022552"/>
    </source>
</evidence>
<accession>A0A9E9P355</accession>
<keyword evidence="2" id="KW-0698">rRNA processing</keyword>
<evidence type="ECO:0000313" key="7">
    <source>
        <dbReference type="EMBL" id="WAW10647.1"/>
    </source>
</evidence>
<keyword evidence="3 7" id="KW-0489">Methyltransferase</keyword>
<dbReference type="Gene3D" id="3.30.950.10">
    <property type="entry name" value="Methyltransferase, Cobalt-precorrin-4 Transmethylase, Domain 2"/>
    <property type="match status" value="1"/>
</dbReference>